<dbReference type="InterPro" id="IPR036873">
    <property type="entry name" value="Rhodanese-like_dom_sf"/>
</dbReference>
<dbReference type="Pfam" id="PF00069">
    <property type="entry name" value="Pkinase"/>
    <property type="match status" value="1"/>
</dbReference>
<comment type="caution">
    <text evidence="5">The sequence shown here is derived from an EMBL/GenBank/DDBJ whole genome shotgun (WGS) entry which is preliminary data.</text>
</comment>
<evidence type="ECO:0008006" key="7">
    <source>
        <dbReference type="Google" id="ProtNLM"/>
    </source>
</evidence>
<dbReference type="SMR" id="A0A482XCE6"/>
<dbReference type="Gene3D" id="1.10.510.10">
    <property type="entry name" value="Transferase(Phosphotransferase) domain 1"/>
    <property type="match status" value="1"/>
</dbReference>
<keyword evidence="6" id="KW-1185">Reference proteome</keyword>
<evidence type="ECO:0000256" key="1">
    <source>
        <dbReference type="ARBA" id="ARBA00022468"/>
    </source>
</evidence>
<proteinExistence type="predicted"/>
<dbReference type="Proteomes" id="UP000291343">
    <property type="component" value="Unassembled WGS sequence"/>
</dbReference>
<dbReference type="InterPro" id="IPR000719">
    <property type="entry name" value="Prot_kinase_dom"/>
</dbReference>
<dbReference type="FunFam" id="1.10.472.80:FF:000015">
    <property type="entry name" value="TBC domain-containing protein kinase-like protein"/>
    <property type="match status" value="1"/>
</dbReference>
<evidence type="ECO:0000313" key="6">
    <source>
        <dbReference type="Proteomes" id="UP000291343"/>
    </source>
</evidence>
<dbReference type="SUPFAM" id="SSF56112">
    <property type="entry name" value="Protein kinase-like (PK-like)"/>
    <property type="match status" value="1"/>
</dbReference>
<evidence type="ECO:0000259" key="3">
    <source>
        <dbReference type="PROSITE" id="PS50086"/>
    </source>
</evidence>
<dbReference type="Pfam" id="PF00566">
    <property type="entry name" value="RabGAP-TBC"/>
    <property type="match status" value="1"/>
</dbReference>
<dbReference type="GO" id="GO:0005096">
    <property type="term" value="F:GTPase activator activity"/>
    <property type="evidence" value="ECO:0007669"/>
    <property type="project" value="UniProtKB-KW"/>
</dbReference>
<dbReference type="Gene3D" id="3.40.250.10">
    <property type="entry name" value="Rhodanese-like domain"/>
    <property type="match status" value="1"/>
</dbReference>
<dbReference type="STRING" id="195883.A0A482XCE6"/>
<dbReference type="InterPro" id="IPR035969">
    <property type="entry name" value="Rab-GAP_TBC_sf"/>
</dbReference>
<dbReference type="SUPFAM" id="SSF52821">
    <property type="entry name" value="Rhodanese/Cell cycle control phosphatase"/>
    <property type="match status" value="1"/>
</dbReference>
<dbReference type="EMBL" id="QKKF02012754">
    <property type="protein sequence ID" value="RZF43363.1"/>
    <property type="molecule type" value="Genomic_DNA"/>
</dbReference>
<dbReference type="SUPFAM" id="SSF47923">
    <property type="entry name" value="Ypt/Rab-GAP domain of gyp1p"/>
    <property type="match status" value="2"/>
</dbReference>
<protein>
    <recommendedName>
        <fullName evidence="7">TBC domain-containing protein kinase-like protein</fullName>
    </recommendedName>
</protein>
<dbReference type="PROSITE" id="PS50206">
    <property type="entry name" value="RHODANESE_3"/>
    <property type="match status" value="1"/>
</dbReference>
<reference evidence="5 6" key="1">
    <citation type="journal article" date="2017" name="Gigascience">
        <title>Genome sequence of the small brown planthopper, Laodelphax striatellus.</title>
        <authorList>
            <person name="Zhu J."/>
            <person name="Jiang F."/>
            <person name="Wang X."/>
            <person name="Yang P."/>
            <person name="Bao Y."/>
            <person name="Zhao W."/>
            <person name="Wang W."/>
            <person name="Lu H."/>
            <person name="Wang Q."/>
            <person name="Cui N."/>
            <person name="Li J."/>
            <person name="Chen X."/>
            <person name="Luo L."/>
            <person name="Yu J."/>
            <person name="Kang L."/>
            <person name="Cui F."/>
        </authorList>
    </citation>
    <scope>NUCLEOTIDE SEQUENCE [LARGE SCALE GENOMIC DNA]</scope>
    <source>
        <strain evidence="5">Lst14</strain>
    </source>
</reference>
<feature type="domain" description="Protein kinase" evidence="2">
    <location>
        <begin position="1"/>
        <end position="220"/>
    </location>
</feature>
<dbReference type="PANTHER" id="PTHR22957">
    <property type="entry name" value="TBC1 DOMAIN FAMILY MEMBER GTPASE-ACTIVATING PROTEIN"/>
    <property type="match status" value="1"/>
</dbReference>
<dbReference type="Gene3D" id="1.10.472.80">
    <property type="entry name" value="Ypt/Rab-GAP domain of gyp1p, domain 3"/>
    <property type="match status" value="1"/>
</dbReference>
<evidence type="ECO:0000259" key="2">
    <source>
        <dbReference type="PROSITE" id="PS50011"/>
    </source>
</evidence>
<accession>A0A482XCE6</accession>
<sequence length="791" mass="90169">MLKKLEHPNLCAYLDIIRGKHERTIVVSEYHRKTLKQMKNLNVGQAIGIAKSVLDALSYLNSHRIVHRCLNPENIHIDYDGNIKLLNYGLYYMTGGGADVSFPIGSPKYPAPEVFLMSNSTLKVGQSGPKVDIWSLGMILVDILLGCCLWSELKLGQCLRKVLSLLHCDGSVFERLAREADKMDIYQGLDDVVKDFVNLCLTKNPRNRPTALQLIDHPLFLENYEKFNLNRDDASEDSFQCWRKNRLSERSLAELYCMWRLAGGDVPGEMKKQGLIRNKAPILSLPNLVLLEGTSFGQCRDQSMLLDLRLVALPMSSLVQRLNHLPVTAFYPLIEVKSDIIGGNEQSDAASLPLVIRERDTEYQFRRIVLYDSLLKGYPYKRPAVLKEAHKDIPPFFRGRLWSALLDVRGEIESKYISVDKETPTDTDRQIEVDIPRCHQYNELLSSCEGHHKFKRVLKTWVVSHPQYVYWQGLDSLCAPFLFLNFNEEARAYACLSAFVPKYLHNFFLKDNSAVIREYLAKFSHLIAFHDPVLANHLHDINFVPELFAIPWFLTMFSHVFPLHKIFHLWDKLLLGDASFPLYVGLAILQQLRDTLLPSGFNECILLFSDLPEVDIEKCVNTSIDLYCNTPRSITYRSHELPSKHRPPDFDANLEMSPLSVAQLHNEFSPRISGADLLQLLNSKATRPKLLIIDVRDHDLYKEEAIMCSINIPLGFIDFETEDYDSAIPSCPELSVLCNFKGKIIILAGDDPVETAKFCRLLVRRNFSHVCCLHNSIDALKGKGIIGPVLI</sequence>
<dbReference type="GO" id="GO:0004672">
    <property type="term" value="F:protein kinase activity"/>
    <property type="evidence" value="ECO:0007669"/>
    <property type="project" value="InterPro"/>
</dbReference>
<gene>
    <name evidence="5" type="ORF">LSTR_LSTR001624</name>
</gene>
<feature type="domain" description="Rab-GAP TBC" evidence="3">
    <location>
        <begin position="392"/>
        <end position="577"/>
    </location>
</feature>
<dbReference type="AlphaFoldDB" id="A0A482XCE6"/>
<dbReference type="PROSITE" id="PS50011">
    <property type="entry name" value="PROTEIN_KINASE_DOM"/>
    <property type="match status" value="1"/>
</dbReference>
<dbReference type="InterPro" id="IPR001763">
    <property type="entry name" value="Rhodanese-like_dom"/>
</dbReference>
<dbReference type="InterPro" id="IPR000195">
    <property type="entry name" value="Rab-GAP-TBC_dom"/>
</dbReference>
<dbReference type="GO" id="GO:0005524">
    <property type="term" value="F:ATP binding"/>
    <property type="evidence" value="ECO:0007669"/>
    <property type="project" value="InterPro"/>
</dbReference>
<dbReference type="InParanoid" id="A0A482XCE6"/>
<feature type="domain" description="Rhodanese" evidence="4">
    <location>
        <begin position="686"/>
        <end position="785"/>
    </location>
</feature>
<dbReference type="SMART" id="SM00450">
    <property type="entry name" value="RHOD"/>
    <property type="match status" value="1"/>
</dbReference>
<dbReference type="FunCoup" id="A0A482XCE6">
    <property type="interactions" value="1452"/>
</dbReference>
<dbReference type="InterPro" id="IPR011009">
    <property type="entry name" value="Kinase-like_dom_sf"/>
</dbReference>
<dbReference type="PANTHER" id="PTHR22957:SF168">
    <property type="entry name" value="TBC DOMAIN-CONTAINING PROTEIN KINASE-LIKE PROTEIN"/>
    <property type="match status" value="1"/>
</dbReference>
<evidence type="ECO:0000259" key="4">
    <source>
        <dbReference type="PROSITE" id="PS50206"/>
    </source>
</evidence>
<name>A0A482XCE6_LAOST</name>
<dbReference type="OrthoDB" id="1668230at2759"/>
<evidence type="ECO:0000313" key="5">
    <source>
        <dbReference type="EMBL" id="RZF43363.1"/>
    </source>
</evidence>
<dbReference type="Gene3D" id="1.10.8.270">
    <property type="entry name" value="putative rabgap domain of human tbc1 domain family member 14 like domains"/>
    <property type="match status" value="1"/>
</dbReference>
<dbReference type="PROSITE" id="PS50086">
    <property type="entry name" value="TBC_RABGAP"/>
    <property type="match status" value="1"/>
</dbReference>
<dbReference type="SMART" id="SM00164">
    <property type="entry name" value="TBC"/>
    <property type="match status" value="1"/>
</dbReference>
<organism evidence="5 6">
    <name type="scientific">Laodelphax striatellus</name>
    <name type="common">Small brown planthopper</name>
    <name type="synonym">Delphax striatella</name>
    <dbReference type="NCBI Taxonomy" id="195883"/>
    <lineage>
        <taxon>Eukaryota</taxon>
        <taxon>Metazoa</taxon>
        <taxon>Ecdysozoa</taxon>
        <taxon>Arthropoda</taxon>
        <taxon>Hexapoda</taxon>
        <taxon>Insecta</taxon>
        <taxon>Pterygota</taxon>
        <taxon>Neoptera</taxon>
        <taxon>Paraneoptera</taxon>
        <taxon>Hemiptera</taxon>
        <taxon>Auchenorrhyncha</taxon>
        <taxon>Fulgoroidea</taxon>
        <taxon>Delphacidae</taxon>
        <taxon>Criomorphinae</taxon>
        <taxon>Laodelphax</taxon>
    </lineage>
</organism>
<dbReference type="FunFam" id="1.10.8.270:FF:000012">
    <property type="entry name" value="TBC domain-containing protein kinase-like protein-like"/>
    <property type="match status" value="1"/>
</dbReference>
<keyword evidence="1" id="KW-0343">GTPase activation</keyword>